<dbReference type="Pfam" id="PF02790">
    <property type="entry name" value="COX2_TM"/>
    <property type="match status" value="1"/>
</dbReference>
<dbReference type="InterPro" id="IPR014222">
    <property type="entry name" value="Cyt_c_oxidase_su2"/>
</dbReference>
<dbReference type="NCBIfam" id="TIGR02866">
    <property type="entry name" value="CoxB"/>
    <property type="match status" value="1"/>
</dbReference>
<evidence type="ECO:0000256" key="17">
    <source>
        <dbReference type="SAM" id="SignalP"/>
    </source>
</evidence>
<keyword evidence="8 14" id="KW-0249">Electron transport</keyword>
<evidence type="ECO:0000256" key="14">
    <source>
        <dbReference type="RuleBase" id="RU000456"/>
    </source>
</evidence>
<evidence type="ECO:0000259" key="19">
    <source>
        <dbReference type="PROSITE" id="PS50999"/>
    </source>
</evidence>
<dbReference type="AlphaFoldDB" id="A0A1I3MJL6"/>
<feature type="transmembrane region" description="Helical" evidence="16">
    <location>
        <begin position="104"/>
        <end position="126"/>
    </location>
</feature>
<name>A0A1I3MJL6_9RHOB</name>
<dbReference type="Pfam" id="PF00116">
    <property type="entry name" value="COX2"/>
    <property type="match status" value="1"/>
</dbReference>
<evidence type="ECO:0000313" key="21">
    <source>
        <dbReference type="Proteomes" id="UP000183299"/>
    </source>
</evidence>
<dbReference type="EMBL" id="FORY01000001">
    <property type="protein sequence ID" value="SFI97207.1"/>
    <property type="molecule type" value="Genomic_DNA"/>
</dbReference>
<dbReference type="PROSITE" id="PS00078">
    <property type="entry name" value="COX2"/>
    <property type="match status" value="1"/>
</dbReference>
<keyword evidence="17" id="KW-0732">Signal</keyword>
<evidence type="ECO:0000256" key="2">
    <source>
        <dbReference type="ARBA" id="ARBA00007866"/>
    </source>
</evidence>
<dbReference type="GO" id="GO:0042773">
    <property type="term" value="P:ATP synthesis coupled electron transport"/>
    <property type="evidence" value="ECO:0007669"/>
    <property type="project" value="TreeGrafter"/>
</dbReference>
<evidence type="ECO:0000256" key="13">
    <source>
        <dbReference type="ARBA" id="ARBA00047816"/>
    </source>
</evidence>
<evidence type="ECO:0000256" key="10">
    <source>
        <dbReference type="ARBA" id="ARBA00023008"/>
    </source>
</evidence>
<proteinExistence type="inferred from homology"/>
<evidence type="ECO:0000256" key="12">
    <source>
        <dbReference type="ARBA" id="ARBA00024688"/>
    </source>
</evidence>
<feature type="signal peptide" evidence="17">
    <location>
        <begin position="1"/>
        <end position="29"/>
    </location>
</feature>
<dbReference type="InterPro" id="IPR008972">
    <property type="entry name" value="Cupredoxin"/>
</dbReference>
<dbReference type="InterPro" id="IPR011759">
    <property type="entry name" value="Cyt_c_oxidase_su2_TM_dom"/>
</dbReference>
<evidence type="ECO:0000256" key="15">
    <source>
        <dbReference type="RuleBase" id="RU004024"/>
    </source>
</evidence>
<dbReference type="PANTHER" id="PTHR22888:SF9">
    <property type="entry name" value="CYTOCHROME C OXIDASE SUBUNIT 2"/>
    <property type="match status" value="1"/>
</dbReference>
<keyword evidence="3 14" id="KW-0813">Transport</keyword>
<feature type="domain" description="Cytochrome oxidase subunit II copper A binding" evidence="18">
    <location>
        <begin position="133"/>
        <end position="292"/>
    </location>
</feature>
<dbReference type="RefSeq" id="WP_066602838.1">
    <property type="nucleotide sequence ID" value="NZ_FORY01000001.1"/>
</dbReference>
<keyword evidence="7" id="KW-1278">Translocase</keyword>
<dbReference type="PROSITE" id="PS50999">
    <property type="entry name" value="COX2_TM"/>
    <property type="match status" value="1"/>
</dbReference>
<keyword evidence="10 15" id="KW-0186">Copper</keyword>
<keyword evidence="4 14" id="KW-0679">Respiratory chain</keyword>
<comment type="cofactor">
    <cofactor evidence="15">
        <name>Cu cation</name>
        <dbReference type="ChEBI" id="CHEBI:23378"/>
    </cofactor>
    <text evidence="15">Binds a copper A center.</text>
</comment>
<dbReference type="InterPro" id="IPR002429">
    <property type="entry name" value="CcO_II-like_C"/>
</dbReference>
<comment type="function">
    <text evidence="12 15">Subunits I and II form the functional core of the enzyme complex. Electrons originating in cytochrome c are transferred via heme a and Cu(A) to the binuclear center formed by heme a3 and Cu(B).</text>
</comment>
<keyword evidence="11 16" id="KW-0472">Membrane</keyword>
<feature type="transmembrane region" description="Helical" evidence="16">
    <location>
        <begin position="62"/>
        <end position="83"/>
    </location>
</feature>
<evidence type="ECO:0000256" key="16">
    <source>
        <dbReference type="SAM" id="Phobius"/>
    </source>
</evidence>
<keyword evidence="5 14" id="KW-0812">Transmembrane</keyword>
<keyword evidence="9 16" id="KW-1133">Transmembrane helix</keyword>
<evidence type="ECO:0000256" key="9">
    <source>
        <dbReference type="ARBA" id="ARBA00022989"/>
    </source>
</evidence>
<evidence type="ECO:0000256" key="3">
    <source>
        <dbReference type="ARBA" id="ARBA00022448"/>
    </source>
</evidence>
<evidence type="ECO:0000313" key="20">
    <source>
        <dbReference type="EMBL" id="SFI97207.1"/>
    </source>
</evidence>
<comment type="similarity">
    <text evidence="2 14">Belongs to the cytochrome c oxidase subunit 2 family.</text>
</comment>
<organism evidence="20 21">
    <name type="scientific">Celeribacter halophilus</name>
    <dbReference type="NCBI Taxonomy" id="576117"/>
    <lineage>
        <taxon>Bacteria</taxon>
        <taxon>Pseudomonadati</taxon>
        <taxon>Pseudomonadota</taxon>
        <taxon>Alphaproteobacteria</taxon>
        <taxon>Rhodobacterales</taxon>
        <taxon>Roseobacteraceae</taxon>
        <taxon>Celeribacter</taxon>
    </lineage>
</organism>
<dbReference type="EC" id="7.1.1.9" evidence="15"/>
<gene>
    <name evidence="20" type="ORF">SAMN04488138_10138</name>
</gene>
<evidence type="ECO:0000256" key="11">
    <source>
        <dbReference type="ARBA" id="ARBA00023136"/>
    </source>
</evidence>
<evidence type="ECO:0000256" key="7">
    <source>
        <dbReference type="ARBA" id="ARBA00022967"/>
    </source>
</evidence>
<dbReference type="GO" id="GO:0004129">
    <property type="term" value="F:cytochrome-c oxidase activity"/>
    <property type="evidence" value="ECO:0007669"/>
    <property type="project" value="UniProtKB-EC"/>
</dbReference>
<dbReference type="PANTHER" id="PTHR22888">
    <property type="entry name" value="CYTOCHROME C OXIDASE, SUBUNIT II"/>
    <property type="match status" value="1"/>
</dbReference>
<feature type="domain" description="Cytochrome oxidase subunit II transmembrane region profile" evidence="19">
    <location>
        <begin position="37"/>
        <end position="132"/>
    </location>
</feature>
<dbReference type="GO" id="GO:0005507">
    <property type="term" value="F:copper ion binding"/>
    <property type="evidence" value="ECO:0007669"/>
    <property type="project" value="InterPro"/>
</dbReference>
<dbReference type="SUPFAM" id="SSF49503">
    <property type="entry name" value="Cupredoxins"/>
    <property type="match status" value="1"/>
</dbReference>
<dbReference type="PRINTS" id="PR01166">
    <property type="entry name" value="CYCOXIDASEII"/>
</dbReference>
<accession>A0A1I3MJL6</accession>
<dbReference type="Proteomes" id="UP000183299">
    <property type="component" value="Unassembled WGS sequence"/>
</dbReference>
<dbReference type="InterPro" id="IPR001505">
    <property type="entry name" value="Copper_CuA"/>
</dbReference>
<dbReference type="InterPro" id="IPR045187">
    <property type="entry name" value="CcO_II"/>
</dbReference>
<feature type="chain" id="PRO_5010274960" description="Cytochrome c oxidase subunit 2" evidence="17">
    <location>
        <begin position="30"/>
        <end position="313"/>
    </location>
</feature>
<keyword evidence="21" id="KW-1185">Reference proteome</keyword>
<keyword evidence="6 15" id="KW-0479">Metal-binding</keyword>
<dbReference type="InterPro" id="IPR036257">
    <property type="entry name" value="Cyt_c_oxidase_su2_TM_sf"/>
</dbReference>
<dbReference type="Gene3D" id="2.60.40.420">
    <property type="entry name" value="Cupredoxins - blue copper proteins"/>
    <property type="match status" value="1"/>
</dbReference>
<evidence type="ECO:0000259" key="18">
    <source>
        <dbReference type="PROSITE" id="PS50857"/>
    </source>
</evidence>
<dbReference type="STRING" id="576117.SAMN04488138_10138"/>
<evidence type="ECO:0000256" key="5">
    <source>
        <dbReference type="ARBA" id="ARBA00022692"/>
    </source>
</evidence>
<evidence type="ECO:0000256" key="1">
    <source>
        <dbReference type="ARBA" id="ARBA00004141"/>
    </source>
</evidence>
<dbReference type="GeneID" id="98663520"/>
<dbReference type="OrthoDB" id="9781261at2"/>
<dbReference type="PROSITE" id="PS50857">
    <property type="entry name" value="COX2_CUA"/>
    <property type="match status" value="1"/>
</dbReference>
<dbReference type="GO" id="GO:0016491">
    <property type="term" value="F:oxidoreductase activity"/>
    <property type="evidence" value="ECO:0007669"/>
    <property type="project" value="InterPro"/>
</dbReference>
<evidence type="ECO:0000256" key="4">
    <source>
        <dbReference type="ARBA" id="ARBA00022660"/>
    </source>
</evidence>
<evidence type="ECO:0000256" key="6">
    <source>
        <dbReference type="ARBA" id="ARBA00022723"/>
    </source>
</evidence>
<dbReference type="SUPFAM" id="SSF81464">
    <property type="entry name" value="Cytochrome c oxidase subunit II-like, transmembrane region"/>
    <property type="match status" value="1"/>
</dbReference>
<comment type="catalytic activity">
    <reaction evidence="13 15">
        <text>4 Fe(II)-[cytochrome c] + O2 + 8 H(+)(in) = 4 Fe(III)-[cytochrome c] + 2 H2O + 4 H(+)(out)</text>
        <dbReference type="Rhea" id="RHEA:11436"/>
        <dbReference type="Rhea" id="RHEA-COMP:10350"/>
        <dbReference type="Rhea" id="RHEA-COMP:14399"/>
        <dbReference type="ChEBI" id="CHEBI:15377"/>
        <dbReference type="ChEBI" id="CHEBI:15378"/>
        <dbReference type="ChEBI" id="CHEBI:15379"/>
        <dbReference type="ChEBI" id="CHEBI:29033"/>
        <dbReference type="ChEBI" id="CHEBI:29034"/>
        <dbReference type="EC" id="7.1.1.9"/>
    </reaction>
</comment>
<comment type="subcellular location">
    <subcellularLocation>
        <location evidence="14">Cell membrane</location>
        <topology evidence="14">Multi-pass membrane protein</topology>
    </subcellularLocation>
    <subcellularLocation>
        <location evidence="1">Membrane</location>
        <topology evidence="1">Multi-pass membrane protein</topology>
    </subcellularLocation>
</comment>
<protein>
    <recommendedName>
        <fullName evidence="15">Cytochrome c oxidase subunit 2</fullName>
        <ecNumber evidence="15">7.1.1.9</ecNumber>
    </recommendedName>
</protein>
<reference evidence="20 21" key="1">
    <citation type="submission" date="2016-10" db="EMBL/GenBank/DDBJ databases">
        <authorList>
            <person name="de Groot N.N."/>
        </authorList>
    </citation>
    <scope>NUCLEOTIDE SEQUENCE [LARGE SCALE GENOMIC DNA]</scope>
    <source>
        <strain evidence="20 21">CGMCC 1.8891</strain>
    </source>
</reference>
<dbReference type="Gene3D" id="1.10.287.90">
    <property type="match status" value="1"/>
</dbReference>
<evidence type="ECO:0000256" key="8">
    <source>
        <dbReference type="ARBA" id="ARBA00022982"/>
    </source>
</evidence>
<dbReference type="GO" id="GO:0005886">
    <property type="term" value="C:plasma membrane"/>
    <property type="evidence" value="ECO:0007669"/>
    <property type="project" value="UniProtKB-SubCell"/>
</dbReference>
<sequence>MRTKSFGSAAAAALFATLTTTGMATGAWAQDGELLGAPVSGKTGFQPAATELARDLQSLDHMLLVVIALIVGFVCALILWVIVRYNRKVNKTPASFTHHTPIEVAWTIVPILILVVIGAFSLPVLFKQQEIPEGDIYIKVTGYQWYWGYEYVDEDIAFDSYLLGHPANMTDEDYDAGARNYVLNDAMRDKLVRAGYSEDQFLLATDTKVVVPVGKTIVMGVTGADVIHSWTIPAFGVKQDAVPGRVAELWFKAEKTGTFFGQCSELCGKDHAYMPITVQVVEQDEYDAWLAQAKELYAANDTAPSAIKLASAN</sequence>